<dbReference type="Pfam" id="PF06985">
    <property type="entry name" value="HET"/>
    <property type="match status" value="1"/>
</dbReference>
<dbReference type="InterPro" id="IPR052895">
    <property type="entry name" value="HetReg/Transcr_Mod"/>
</dbReference>
<dbReference type="PANTHER" id="PTHR24148:SF82">
    <property type="entry name" value="HETEROKARYON INCOMPATIBILITY DOMAIN-CONTAINING PROTEIN"/>
    <property type="match status" value="1"/>
</dbReference>
<feature type="domain" description="Heterokaryon incompatibility" evidence="1">
    <location>
        <begin position="58"/>
        <end position="215"/>
    </location>
</feature>
<evidence type="ECO:0000313" key="3">
    <source>
        <dbReference type="Proteomes" id="UP000616885"/>
    </source>
</evidence>
<organism evidence="2 3">
    <name type="scientific">Bionectria ochroleuca</name>
    <name type="common">Gliocladium roseum</name>
    <dbReference type="NCBI Taxonomy" id="29856"/>
    <lineage>
        <taxon>Eukaryota</taxon>
        <taxon>Fungi</taxon>
        <taxon>Dikarya</taxon>
        <taxon>Ascomycota</taxon>
        <taxon>Pezizomycotina</taxon>
        <taxon>Sordariomycetes</taxon>
        <taxon>Hypocreomycetidae</taxon>
        <taxon>Hypocreales</taxon>
        <taxon>Bionectriaceae</taxon>
        <taxon>Clonostachys</taxon>
    </lineage>
</organism>
<accession>A0A8H7K4Z7</accession>
<comment type="caution">
    <text evidence="2">The sequence shown here is derived from an EMBL/GenBank/DDBJ whole genome shotgun (WGS) entry which is preliminary data.</text>
</comment>
<dbReference type="PANTHER" id="PTHR24148">
    <property type="entry name" value="ANKYRIN REPEAT DOMAIN-CONTAINING PROTEIN 39 HOMOLOG-RELATED"/>
    <property type="match status" value="1"/>
</dbReference>
<protein>
    <recommendedName>
        <fullName evidence="1">Heterokaryon incompatibility domain-containing protein</fullName>
    </recommendedName>
</protein>
<reference evidence="2" key="1">
    <citation type="submission" date="2020-10" db="EMBL/GenBank/DDBJ databases">
        <title>High-Quality Genome Resource of Clonostachys rosea strain S41 by Oxford Nanopore Long-Read Sequencing.</title>
        <authorList>
            <person name="Wang H."/>
        </authorList>
    </citation>
    <scope>NUCLEOTIDE SEQUENCE</scope>
    <source>
        <strain evidence="2">S41</strain>
    </source>
</reference>
<dbReference type="Pfam" id="PF26639">
    <property type="entry name" value="Het-6_barrel"/>
    <property type="match status" value="1"/>
</dbReference>
<proteinExistence type="predicted"/>
<dbReference type="AlphaFoldDB" id="A0A8H7K4Z7"/>
<dbReference type="Proteomes" id="UP000616885">
    <property type="component" value="Unassembled WGS sequence"/>
</dbReference>
<sequence length="650" mass="73341">MTPKTKYQYSSVEPRQIAGQPDLQAQFRLLTLLPGAFTDDISVTLTTADLDHKRPPRYEALSYVWGSETDPVPITLDHQHTLSITPNLDKVLRHLRLESENRVLWVDAVCINQEDLQERAQQVTLMGDVYRLAQQVIVWLGPEEDNSSLALDYLDSLNRRIVVNWWQGTIAPASWVDTPWIKDLPISFSSMPAELVALMALFDRPWFERVWIRQEIFLARSAIVQCGHKDIPWESFKNAVFCLSKKGVDYGDQEEKGPSFVERIRFINALGRVVPLKLRNVMESARVAQCKDPRDKVYGVLNMLDSDDSKMGILPDYNLPTEEIYKDLVLRSISGQKSLDMLRSAGLPKSARDLPTWVPDWTADREGRGGGNFLNAGGYLAPQSELIDGKILRVSGVIIARVAELFPVQTELTTYEDYRAGFREAYPSSQLTAQMYDSPDDILEAYCRVLCFDVFRDKMFPDTGGQSFRGAKATLAAILEHEMDDSQYISDAEQDFQDSSHLAQKNVCVSDKGHIGMVPLTAEVGDLICVVLGCPSALVLREVPASAEHYELVGDAYMDGVMNGETILGPLPDNWVAVWKREAAEAYHRPFFLLTTKLRFTTDDPRLDQFPIDRTPAENKTWEETRADFAKVTPEMLIARGVQIIDLAIE</sequence>
<name>A0A8H7K4Z7_BIOOC</name>
<evidence type="ECO:0000259" key="1">
    <source>
        <dbReference type="Pfam" id="PF06985"/>
    </source>
</evidence>
<dbReference type="EMBL" id="JADCTT010000013">
    <property type="protein sequence ID" value="KAF9745187.1"/>
    <property type="molecule type" value="Genomic_DNA"/>
</dbReference>
<dbReference type="InterPro" id="IPR010730">
    <property type="entry name" value="HET"/>
</dbReference>
<evidence type="ECO:0000313" key="2">
    <source>
        <dbReference type="EMBL" id="KAF9745187.1"/>
    </source>
</evidence>
<gene>
    <name evidence="2" type="ORF">IM811_004809</name>
</gene>